<reference evidence="1" key="1">
    <citation type="submission" date="2021-06" db="EMBL/GenBank/DDBJ databases">
        <authorList>
            <person name="Kallberg Y."/>
            <person name="Tangrot J."/>
            <person name="Rosling A."/>
        </authorList>
    </citation>
    <scope>NUCLEOTIDE SEQUENCE</scope>
    <source>
        <strain evidence="1">IL203A</strain>
    </source>
</reference>
<feature type="non-terminal residue" evidence="1">
    <location>
        <position position="87"/>
    </location>
</feature>
<organism evidence="1 2">
    <name type="scientific">Dentiscutata heterogama</name>
    <dbReference type="NCBI Taxonomy" id="1316150"/>
    <lineage>
        <taxon>Eukaryota</taxon>
        <taxon>Fungi</taxon>
        <taxon>Fungi incertae sedis</taxon>
        <taxon>Mucoromycota</taxon>
        <taxon>Glomeromycotina</taxon>
        <taxon>Glomeromycetes</taxon>
        <taxon>Diversisporales</taxon>
        <taxon>Gigasporaceae</taxon>
        <taxon>Dentiscutata</taxon>
    </lineage>
</organism>
<feature type="non-terminal residue" evidence="1">
    <location>
        <position position="1"/>
    </location>
</feature>
<keyword evidence="2" id="KW-1185">Reference proteome</keyword>
<comment type="caution">
    <text evidence="1">The sequence shown here is derived from an EMBL/GenBank/DDBJ whole genome shotgun (WGS) entry which is preliminary data.</text>
</comment>
<proteinExistence type="predicted"/>
<protein>
    <submittedName>
        <fullName evidence="1">389_t:CDS:1</fullName>
    </submittedName>
</protein>
<evidence type="ECO:0000313" key="1">
    <source>
        <dbReference type="EMBL" id="CAG8751089.1"/>
    </source>
</evidence>
<name>A0ACA9QFR2_9GLOM</name>
<sequence length="87" mass="9769">PVSYNKDNSCVVRTVTVETSTNISREQGLIQEINHAIKTEMNNDHPNCDNVRISVNIVHSNSKSSDNENPYDENPYGFDDDNDNGND</sequence>
<evidence type="ECO:0000313" key="2">
    <source>
        <dbReference type="Proteomes" id="UP000789702"/>
    </source>
</evidence>
<dbReference type="EMBL" id="CAJVPU010046188">
    <property type="protein sequence ID" value="CAG8751089.1"/>
    <property type="molecule type" value="Genomic_DNA"/>
</dbReference>
<accession>A0ACA9QFR2</accession>
<dbReference type="Proteomes" id="UP000789702">
    <property type="component" value="Unassembled WGS sequence"/>
</dbReference>
<gene>
    <name evidence="1" type="ORF">DHETER_LOCUS14639</name>
</gene>